<protein>
    <submittedName>
        <fullName evidence="12">DNA repair protein RAD50</fullName>
    </submittedName>
</protein>
<reference evidence="12" key="1">
    <citation type="journal article" date="2022" name="bioRxiv">
        <title>Genomics of Preaxostyla Flagellates Illuminates Evolutionary Transitions and the Path Towards Mitochondrial Loss.</title>
        <authorList>
            <person name="Novak L.V.F."/>
            <person name="Treitli S.C."/>
            <person name="Pyrih J."/>
            <person name="Halakuc P."/>
            <person name="Pipaliya S.V."/>
            <person name="Vacek V."/>
            <person name="Brzon O."/>
            <person name="Soukal P."/>
            <person name="Eme L."/>
            <person name="Dacks J.B."/>
            <person name="Karnkowska A."/>
            <person name="Elias M."/>
            <person name="Hampl V."/>
        </authorList>
    </citation>
    <scope>NUCLEOTIDE SEQUENCE</scope>
    <source>
        <strain evidence="12">RCP-MX</strain>
    </source>
</reference>
<evidence type="ECO:0000256" key="8">
    <source>
        <dbReference type="ARBA" id="ARBA00023242"/>
    </source>
</evidence>
<comment type="similarity">
    <text evidence="4">Belongs to the SMC family. RAD50 subfamily.</text>
</comment>
<evidence type="ECO:0000313" key="12">
    <source>
        <dbReference type="EMBL" id="KAJ4462578.1"/>
    </source>
</evidence>
<evidence type="ECO:0000256" key="1">
    <source>
        <dbReference type="ARBA" id="ARBA00001947"/>
    </source>
</evidence>
<evidence type="ECO:0000313" key="13">
    <source>
        <dbReference type="Proteomes" id="UP001141327"/>
    </source>
</evidence>
<dbReference type="InterPro" id="IPR027417">
    <property type="entry name" value="P-loop_NTPase"/>
</dbReference>
<comment type="subcellular location">
    <subcellularLocation>
        <location evidence="3">Chromosome</location>
    </subcellularLocation>
    <subcellularLocation>
        <location evidence="2">Nucleus</location>
    </subcellularLocation>
</comment>
<evidence type="ECO:0000256" key="4">
    <source>
        <dbReference type="ARBA" id="ARBA00009439"/>
    </source>
</evidence>
<evidence type="ECO:0000256" key="9">
    <source>
        <dbReference type="ARBA" id="ARBA00049360"/>
    </source>
</evidence>
<dbReference type="Pfam" id="PF13476">
    <property type="entry name" value="AAA_23"/>
    <property type="match status" value="1"/>
</dbReference>
<evidence type="ECO:0000256" key="2">
    <source>
        <dbReference type="ARBA" id="ARBA00004123"/>
    </source>
</evidence>
<keyword evidence="6" id="KW-0479">Metal-binding</keyword>
<keyword evidence="5" id="KW-0158">Chromosome</keyword>
<dbReference type="PANTHER" id="PTHR18867:SF12">
    <property type="entry name" value="DNA REPAIR PROTEIN RAD50"/>
    <property type="match status" value="1"/>
</dbReference>
<dbReference type="Gene3D" id="3.40.50.300">
    <property type="entry name" value="P-loop containing nucleotide triphosphate hydrolases"/>
    <property type="match status" value="1"/>
</dbReference>
<dbReference type="PANTHER" id="PTHR18867">
    <property type="entry name" value="RAD50"/>
    <property type="match status" value="1"/>
</dbReference>
<comment type="catalytic activity">
    <reaction evidence="9">
        <text>ATP + H2O = ADP + phosphate + H(+)</text>
        <dbReference type="Rhea" id="RHEA:13065"/>
        <dbReference type="ChEBI" id="CHEBI:15377"/>
        <dbReference type="ChEBI" id="CHEBI:15378"/>
        <dbReference type="ChEBI" id="CHEBI:30616"/>
        <dbReference type="ChEBI" id="CHEBI:43474"/>
        <dbReference type="ChEBI" id="CHEBI:456216"/>
    </reaction>
</comment>
<evidence type="ECO:0000256" key="5">
    <source>
        <dbReference type="ARBA" id="ARBA00022454"/>
    </source>
</evidence>
<dbReference type="Proteomes" id="UP001141327">
    <property type="component" value="Unassembled WGS sequence"/>
</dbReference>
<dbReference type="InterPro" id="IPR038729">
    <property type="entry name" value="Rad50/SbcC_AAA"/>
</dbReference>
<evidence type="ECO:0000256" key="7">
    <source>
        <dbReference type="ARBA" id="ARBA00022833"/>
    </source>
</evidence>
<accession>A0ABQ8UUP4</accession>
<keyword evidence="7" id="KW-0862">Zinc</keyword>
<sequence length="461" mass="51729">MSSVDRLFLCGVRSFKPCLTAKEKGHMIQFYKPLTIIVGPNGSGKTTIIEALKYACTGEVPPSCNRGQGFLYDPKLLHESHVKAQIKLRFYNVQGAVYLVQRNMQLTQKQVKMEFKVLDSALVTTDPTTGEKVSLSGRCADIDRQVPELLGVSKAILEHVVFCHQENSNWPMSPDKVLKTYFDEIFAATKYTKALEMIGKYRKEMDSSTIKDLKAAVEVAAVKVKHAKERLPFTNVCHACHASQICSIILSSRPIVPAREEIANLEQLAGRHKTEIEQVAEQIRQLEEAEAQLKQTSEDVRRVTDEIAQAKMKMDGLKQEATRMYDQLDAELVENDAEIDQYQKRFAATLTAIRESVAALESSQRELATRTKTLTAAREEHFNRHARLMADAQARLRSIAERDAQIRAIAKRLGWAEFDGDAAVTSEAASLFLARLQGLSERNRAEVLRSKSDLAKARHVV</sequence>
<evidence type="ECO:0000259" key="11">
    <source>
        <dbReference type="Pfam" id="PF13476"/>
    </source>
</evidence>
<keyword evidence="10" id="KW-0175">Coiled coil</keyword>
<dbReference type="EMBL" id="JAPMOS010000002">
    <property type="protein sequence ID" value="KAJ4462578.1"/>
    <property type="molecule type" value="Genomic_DNA"/>
</dbReference>
<feature type="domain" description="Rad50/SbcC-type AAA" evidence="11">
    <location>
        <begin position="6"/>
        <end position="307"/>
    </location>
</feature>
<keyword evidence="8" id="KW-0539">Nucleus</keyword>
<keyword evidence="13" id="KW-1185">Reference proteome</keyword>
<gene>
    <name evidence="12" type="ORF">PAPYR_558</name>
</gene>
<feature type="coiled-coil region" evidence="10">
    <location>
        <begin position="262"/>
        <end position="345"/>
    </location>
</feature>
<name>A0ABQ8UUP4_9EUKA</name>
<evidence type="ECO:0000256" key="10">
    <source>
        <dbReference type="SAM" id="Coils"/>
    </source>
</evidence>
<dbReference type="Gene3D" id="1.10.287.1490">
    <property type="match status" value="1"/>
</dbReference>
<organism evidence="12 13">
    <name type="scientific">Paratrimastix pyriformis</name>
    <dbReference type="NCBI Taxonomy" id="342808"/>
    <lineage>
        <taxon>Eukaryota</taxon>
        <taxon>Metamonada</taxon>
        <taxon>Preaxostyla</taxon>
        <taxon>Paratrimastigidae</taxon>
        <taxon>Paratrimastix</taxon>
    </lineage>
</organism>
<comment type="caution">
    <text evidence="12">The sequence shown here is derived from an EMBL/GenBank/DDBJ whole genome shotgun (WGS) entry which is preliminary data.</text>
</comment>
<evidence type="ECO:0000256" key="3">
    <source>
        <dbReference type="ARBA" id="ARBA00004286"/>
    </source>
</evidence>
<comment type="cofactor">
    <cofactor evidence="1">
        <name>Zn(2+)</name>
        <dbReference type="ChEBI" id="CHEBI:29105"/>
    </cofactor>
</comment>
<dbReference type="SUPFAM" id="SSF52540">
    <property type="entry name" value="P-loop containing nucleoside triphosphate hydrolases"/>
    <property type="match status" value="1"/>
</dbReference>
<evidence type="ECO:0000256" key="6">
    <source>
        <dbReference type="ARBA" id="ARBA00022723"/>
    </source>
</evidence>
<proteinExistence type="inferred from homology"/>